<name>A0A563W3E5_9CYAN</name>
<gene>
    <name evidence="1" type="ORF">H1P_6800004</name>
</gene>
<reference evidence="1 2" key="1">
    <citation type="submission" date="2019-01" db="EMBL/GenBank/DDBJ databases">
        <authorList>
            <person name="Brito A."/>
        </authorList>
    </citation>
    <scope>NUCLEOTIDE SEQUENCE [LARGE SCALE GENOMIC DNA]</scope>
    <source>
        <strain evidence="1">1</strain>
    </source>
</reference>
<evidence type="ECO:0000313" key="1">
    <source>
        <dbReference type="EMBL" id="VEP18063.1"/>
    </source>
</evidence>
<dbReference type="EMBL" id="CAACVJ010000646">
    <property type="protein sequence ID" value="VEP18063.1"/>
    <property type="molecule type" value="Genomic_DNA"/>
</dbReference>
<evidence type="ECO:0000313" key="2">
    <source>
        <dbReference type="Proteomes" id="UP000320055"/>
    </source>
</evidence>
<accession>A0A563W3E5</accession>
<sequence length="50" mass="5974">MFVCIHNFMSDLTYLQLYKLTIRERKFLKTSSKLKNLPTLKKIVRLISSL</sequence>
<proteinExistence type="predicted"/>
<dbReference type="Proteomes" id="UP000320055">
    <property type="component" value="Unassembled WGS sequence"/>
</dbReference>
<protein>
    <submittedName>
        <fullName evidence="1">Uncharacterized protein</fullName>
    </submittedName>
</protein>
<keyword evidence="2" id="KW-1185">Reference proteome</keyword>
<dbReference type="AlphaFoldDB" id="A0A563W3E5"/>
<organism evidence="1 2">
    <name type="scientific">Hyella patelloides LEGE 07179</name>
    <dbReference type="NCBI Taxonomy" id="945734"/>
    <lineage>
        <taxon>Bacteria</taxon>
        <taxon>Bacillati</taxon>
        <taxon>Cyanobacteriota</taxon>
        <taxon>Cyanophyceae</taxon>
        <taxon>Pleurocapsales</taxon>
        <taxon>Hyellaceae</taxon>
        <taxon>Hyella</taxon>
    </lineage>
</organism>